<dbReference type="EMBL" id="JAQGFR010000298">
    <property type="protein sequence ID" value="MEB8515480.1"/>
    <property type="molecule type" value="Genomic_DNA"/>
</dbReference>
<accession>A0ABU6FTT1</accession>
<proteinExistence type="predicted"/>
<organism evidence="1 2">
    <name type="scientific">Acidithiobacillus ferriphilus</name>
    <dbReference type="NCBI Taxonomy" id="1689834"/>
    <lineage>
        <taxon>Bacteria</taxon>
        <taxon>Pseudomonadati</taxon>
        <taxon>Pseudomonadota</taxon>
        <taxon>Acidithiobacillia</taxon>
        <taxon>Acidithiobacillales</taxon>
        <taxon>Acidithiobacillaceae</taxon>
        <taxon>Acidithiobacillus</taxon>
    </lineage>
</organism>
<evidence type="ECO:0000313" key="1">
    <source>
        <dbReference type="EMBL" id="MEB8515480.1"/>
    </source>
</evidence>
<name>A0ABU6FTT1_9PROT</name>
<reference evidence="1 2" key="1">
    <citation type="submission" date="2022-11" db="EMBL/GenBank/DDBJ databases">
        <title>Comparative genomics analysis of Acidithiobacillus ferriphilus.</title>
        <authorList>
            <person name="Ma L."/>
        </authorList>
    </citation>
    <scope>NUCLEOTIDE SEQUENCE [LARGE SCALE GENOMIC DNA]</scope>
    <source>
        <strain evidence="1 2">DY15</strain>
    </source>
</reference>
<comment type="caution">
    <text evidence="1">The sequence shown here is derived from an EMBL/GenBank/DDBJ whole genome shotgun (WGS) entry which is preliminary data.</text>
</comment>
<keyword evidence="2" id="KW-1185">Reference proteome</keyword>
<dbReference type="RefSeq" id="WP_325758069.1">
    <property type="nucleotide sequence ID" value="NZ_JAQGFN010000082.1"/>
</dbReference>
<sequence length="128" mass="14453">GDCQLEHLHLVRMPVSSAKEDSCIHCRAQGKVFPPAGRRLLSLTESSGSRKTLYLGGFMINPRNGLMAAWVKMVSFLSVQNDHISKRLAKNVFNYRRKAMPPDDAVLKFTPRVVCTIQENLVVWEFHG</sequence>
<dbReference type="Proteomes" id="UP001308776">
    <property type="component" value="Unassembled WGS sequence"/>
</dbReference>
<feature type="non-terminal residue" evidence="1">
    <location>
        <position position="1"/>
    </location>
</feature>
<evidence type="ECO:0000313" key="2">
    <source>
        <dbReference type="Proteomes" id="UP001308776"/>
    </source>
</evidence>
<protein>
    <submittedName>
        <fullName evidence="1">Uncharacterized protein</fullName>
    </submittedName>
</protein>
<gene>
    <name evidence="1" type="ORF">OW717_15700</name>
</gene>